<dbReference type="EC" id="2.1.1.166" evidence="6 11"/>
<dbReference type="Gene3D" id="3.40.50.150">
    <property type="entry name" value="Vaccinia Virus protein VP39"/>
    <property type="match status" value="1"/>
</dbReference>
<keyword evidence="3 11" id="KW-0808">Transferase</keyword>
<evidence type="ECO:0000256" key="5">
    <source>
        <dbReference type="ARBA" id="ARBA00037569"/>
    </source>
</evidence>
<evidence type="ECO:0000256" key="1">
    <source>
        <dbReference type="ARBA" id="ARBA00022552"/>
    </source>
</evidence>
<dbReference type="InterPro" id="IPR029063">
    <property type="entry name" value="SAM-dependent_MTases_sf"/>
</dbReference>
<keyword evidence="11" id="KW-0963">Cytoplasm</keyword>
<reference evidence="13" key="1">
    <citation type="submission" date="2023-09" db="EMBL/GenBank/DDBJ databases">
        <title>Genomes of two closely related lineages of the louse Polyplax serrata with different host specificities.</title>
        <authorList>
            <person name="Martinu J."/>
            <person name="Tarabai H."/>
            <person name="Stefka J."/>
            <person name="Hypsa V."/>
        </authorList>
    </citation>
    <scope>NUCLEOTIDE SEQUENCE [LARGE SCALE GENOMIC DNA]</scope>
    <source>
        <strain evidence="13">98ZLc_SE</strain>
    </source>
</reference>
<dbReference type="InterPro" id="IPR050082">
    <property type="entry name" value="RNA_methyltr_RlmE"/>
</dbReference>
<evidence type="ECO:0000313" key="14">
    <source>
        <dbReference type="Proteomes" id="UP001368618"/>
    </source>
</evidence>
<evidence type="ECO:0000256" key="8">
    <source>
        <dbReference type="ARBA" id="ARBA00041995"/>
    </source>
</evidence>
<dbReference type="PANTHER" id="PTHR10920:SF18">
    <property type="entry name" value="RRNA METHYLTRANSFERASE 2, MITOCHONDRIAL"/>
    <property type="match status" value="1"/>
</dbReference>
<evidence type="ECO:0000256" key="2">
    <source>
        <dbReference type="ARBA" id="ARBA00022603"/>
    </source>
</evidence>
<sequence length="212" mass="24910">MSCSKKKNHWVHNYYFRDPFLKRAKFEGYRSRAIYKLKEIDEKENLLKFGTKIIDLGSSPGSWAQYILKKLGRSTKIYALDKVPMKDIFGVSFIHGDFFNSSVLDKLFSLLTYRKIELVLSDMACSISGFPEIDIPRLLELNESVLRFSIKVLKFNGIMLIKVFYGYGLNNFINKVRSYFRKVRIYKPLASRSFSREAYLLGKYFIGYNKMF</sequence>
<evidence type="ECO:0000256" key="6">
    <source>
        <dbReference type="ARBA" id="ARBA00038861"/>
    </source>
</evidence>
<feature type="binding site" evidence="11">
    <location>
        <position position="122"/>
    </location>
    <ligand>
        <name>S-adenosyl-L-methionine</name>
        <dbReference type="ChEBI" id="CHEBI:59789"/>
    </ligand>
</feature>
<evidence type="ECO:0000256" key="10">
    <source>
        <dbReference type="ARBA" id="ARBA00048970"/>
    </source>
</evidence>
<dbReference type="EMBL" id="CP135137">
    <property type="protein sequence ID" value="WWR11757.1"/>
    <property type="molecule type" value="Genomic_DNA"/>
</dbReference>
<comment type="subcellular location">
    <subcellularLocation>
        <location evidence="11">Cytoplasm</location>
    </subcellularLocation>
</comment>
<keyword evidence="1 11" id="KW-0698">rRNA processing</keyword>
<dbReference type="InterPro" id="IPR002877">
    <property type="entry name" value="RNA_MeTrfase_FtsJ_dom"/>
</dbReference>
<proteinExistence type="inferred from homology"/>
<comment type="catalytic activity">
    <reaction evidence="10 11">
        <text>uridine(2552) in 23S rRNA + S-adenosyl-L-methionine = 2'-O-methyluridine(2552) in 23S rRNA + S-adenosyl-L-homocysteine + H(+)</text>
        <dbReference type="Rhea" id="RHEA:42720"/>
        <dbReference type="Rhea" id="RHEA-COMP:10202"/>
        <dbReference type="Rhea" id="RHEA-COMP:10203"/>
        <dbReference type="ChEBI" id="CHEBI:15378"/>
        <dbReference type="ChEBI" id="CHEBI:57856"/>
        <dbReference type="ChEBI" id="CHEBI:59789"/>
        <dbReference type="ChEBI" id="CHEBI:65315"/>
        <dbReference type="ChEBI" id="CHEBI:74478"/>
        <dbReference type="EC" id="2.1.1.166"/>
    </reaction>
</comment>
<protein>
    <recommendedName>
        <fullName evidence="7 11">Ribosomal RNA large subunit methyltransferase E</fullName>
        <ecNumber evidence="6 11">2.1.1.166</ecNumber>
    </recommendedName>
    <alternativeName>
        <fullName evidence="9 11">23S rRNA Um2552 methyltransferase</fullName>
    </alternativeName>
    <alternativeName>
        <fullName evidence="8 11">rRNA (uridine-2'-O-)-methyltransferase</fullName>
    </alternativeName>
</protein>
<evidence type="ECO:0000259" key="12">
    <source>
        <dbReference type="Pfam" id="PF01728"/>
    </source>
</evidence>
<dbReference type="PIRSF" id="PIRSF005461">
    <property type="entry name" value="23S_rRNA_mtase"/>
    <property type="match status" value="1"/>
</dbReference>
<dbReference type="GO" id="GO:0008168">
    <property type="term" value="F:methyltransferase activity"/>
    <property type="evidence" value="ECO:0007669"/>
    <property type="project" value="UniProtKB-KW"/>
</dbReference>
<gene>
    <name evidence="11" type="primary">rlmE</name>
    <name evidence="11" type="synonym">ftsJ</name>
    <name evidence="11" type="synonym">rrmJ</name>
    <name evidence="13" type="ORF">RQL39_01225</name>
</gene>
<accession>A0ABZ2GX96</accession>
<dbReference type="RefSeq" id="WP_338516268.1">
    <property type="nucleotide sequence ID" value="NZ_CP135137.1"/>
</dbReference>
<dbReference type="PANTHER" id="PTHR10920">
    <property type="entry name" value="RIBOSOMAL RNA METHYLTRANSFERASE"/>
    <property type="match status" value="1"/>
</dbReference>
<evidence type="ECO:0000256" key="4">
    <source>
        <dbReference type="ARBA" id="ARBA00022691"/>
    </source>
</evidence>
<dbReference type="SUPFAM" id="SSF53335">
    <property type="entry name" value="S-adenosyl-L-methionine-dependent methyltransferases"/>
    <property type="match status" value="1"/>
</dbReference>
<organism evidence="13 14">
    <name type="scientific">Candidatus Legionella polyplacis</name>
    <dbReference type="NCBI Taxonomy" id="2005262"/>
    <lineage>
        <taxon>Bacteria</taxon>
        <taxon>Pseudomonadati</taxon>
        <taxon>Pseudomonadota</taxon>
        <taxon>Gammaproteobacteria</taxon>
        <taxon>Legionellales</taxon>
        <taxon>Legionellaceae</taxon>
        <taxon>Legionella</taxon>
    </lineage>
</organism>
<evidence type="ECO:0000256" key="9">
    <source>
        <dbReference type="ARBA" id="ARBA00042745"/>
    </source>
</evidence>
<evidence type="ECO:0000256" key="3">
    <source>
        <dbReference type="ARBA" id="ARBA00022679"/>
    </source>
</evidence>
<keyword evidence="2 11" id="KW-0489">Methyltransferase</keyword>
<evidence type="ECO:0000256" key="7">
    <source>
        <dbReference type="ARBA" id="ARBA00041129"/>
    </source>
</evidence>
<dbReference type="GO" id="GO:0032259">
    <property type="term" value="P:methylation"/>
    <property type="evidence" value="ECO:0007669"/>
    <property type="project" value="UniProtKB-KW"/>
</dbReference>
<dbReference type="InterPro" id="IPR015507">
    <property type="entry name" value="rRNA-MeTfrase_E"/>
</dbReference>
<dbReference type="Proteomes" id="UP001368618">
    <property type="component" value="Chromosome"/>
</dbReference>
<keyword evidence="4 11" id="KW-0949">S-adenosyl-L-methionine</keyword>
<feature type="binding site" evidence="11">
    <location>
        <position position="61"/>
    </location>
    <ligand>
        <name>S-adenosyl-L-methionine</name>
        <dbReference type="ChEBI" id="CHEBI:59789"/>
    </ligand>
</feature>
<keyword evidence="14" id="KW-1185">Reference proteome</keyword>
<evidence type="ECO:0000313" key="13">
    <source>
        <dbReference type="EMBL" id="WWR11757.1"/>
    </source>
</evidence>
<comment type="function">
    <text evidence="5 11">Specifically methylates the uridine in position 2552 of 23S rRNA at the 2'-O position of the ribose in the fully assembled 50S ribosomal subunit.</text>
</comment>
<feature type="active site" description="Proton acceptor" evidence="11">
    <location>
        <position position="162"/>
    </location>
</feature>
<feature type="binding site" evidence="11">
    <location>
        <position position="63"/>
    </location>
    <ligand>
        <name>S-adenosyl-L-methionine</name>
        <dbReference type="ChEBI" id="CHEBI:59789"/>
    </ligand>
</feature>
<feature type="domain" description="Ribosomal RNA methyltransferase FtsJ" evidence="12">
    <location>
        <begin position="29"/>
        <end position="204"/>
    </location>
</feature>
<dbReference type="HAMAP" id="MF_01547">
    <property type="entry name" value="RNA_methyltr_E"/>
    <property type="match status" value="1"/>
</dbReference>
<name>A0ABZ2GX96_9GAMM</name>
<feature type="binding site" evidence="11">
    <location>
        <position position="81"/>
    </location>
    <ligand>
        <name>S-adenosyl-L-methionine</name>
        <dbReference type="ChEBI" id="CHEBI:59789"/>
    </ligand>
</feature>
<dbReference type="Pfam" id="PF01728">
    <property type="entry name" value="FtsJ"/>
    <property type="match status" value="1"/>
</dbReference>
<evidence type="ECO:0000256" key="11">
    <source>
        <dbReference type="HAMAP-Rule" id="MF_01547"/>
    </source>
</evidence>
<feature type="binding site" evidence="11">
    <location>
        <position position="97"/>
    </location>
    <ligand>
        <name>S-adenosyl-L-methionine</name>
        <dbReference type="ChEBI" id="CHEBI:59789"/>
    </ligand>
</feature>
<comment type="similarity">
    <text evidence="11">Belongs to the class I-like SAM-binding methyltransferase superfamily. RNA methyltransferase RlmE family.</text>
</comment>